<feature type="non-terminal residue" evidence="1">
    <location>
        <position position="1"/>
    </location>
</feature>
<dbReference type="AlphaFoldDB" id="A0A0B2RIT1"/>
<reference evidence="1" key="1">
    <citation type="submission" date="2014-07" db="EMBL/GenBank/DDBJ databases">
        <title>Identification of a novel salt tolerance gene in wild soybean by whole-genome sequencing.</title>
        <authorList>
            <person name="Lam H.-M."/>
            <person name="Qi X."/>
            <person name="Li M.-W."/>
            <person name="Liu X."/>
            <person name="Xie M."/>
            <person name="Ni M."/>
            <person name="Xu X."/>
        </authorList>
    </citation>
    <scope>NUCLEOTIDE SEQUENCE [LARGE SCALE GENOMIC DNA]</scope>
    <source>
        <tissue evidence="1">Root</tissue>
    </source>
</reference>
<sequence length="69" mass="7845">KKLYQPLSGNQLEGMKDEDWALLNRQALEVIQLTLSRNVAFNIAKETTMVDLMEAISNMYEKLSASNKV</sequence>
<dbReference type="Proteomes" id="UP000053555">
    <property type="component" value="Unassembled WGS sequence"/>
</dbReference>
<evidence type="ECO:0000313" key="1">
    <source>
        <dbReference type="EMBL" id="KHN34511.1"/>
    </source>
</evidence>
<gene>
    <name evidence="1" type="ORF">glysoja_026132</name>
</gene>
<feature type="non-terminal residue" evidence="1">
    <location>
        <position position="69"/>
    </location>
</feature>
<organism evidence="1">
    <name type="scientific">Glycine soja</name>
    <name type="common">Wild soybean</name>
    <dbReference type="NCBI Taxonomy" id="3848"/>
    <lineage>
        <taxon>Eukaryota</taxon>
        <taxon>Viridiplantae</taxon>
        <taxon>Streptophyta</taxon>
        <taxon>Embryophyta</taxon>
        <taxon>Tracheophyta</taxon>
        <taxon>Spermatophyta</taxon>
        <taxon>Magnoliopsida</taxon>
        <taxon>eudicotyledons</taxon>
        <taxon>Gunneridae</taxon>
        <taxon>Pentapetalae</taxon>
        <taxon>rosids</taxon>
        <taxon>fabids</taxon>
        <taxon>Fabales</taxon>
        <taxon>Fabaceae</taxon>
        <taxon>Papilionoideae</taxon>
        <taxon>50 kb inversion clade</taxon>
        <taxon>NPAAA clade</taxon>
        <taxon>indigoferoid/millettioid clade</taxon>
        <taxon>Phaseoleae</taxon>
        <taxon>Glycine</taxon>
        <taxon>Glycine subgen. Soja</taxon>
    </lineage>
</organism>
<name>A0A0B2RIT1_GLYSO</name>
<accession>A0A0B2RIT1</accession>
<evidence type="ECO:0008006" key="2">
    <source>
        <dbReference type="Google" id="ProtNLM"/>
    </source>
</evidence>
<proteinExistence type="predicted"/>
<dbReference type="EMBL" id="KN648972">
    <property type="protein sequence ID" value="KHN34511.1"/>
    <property type="molecule type" value="Genomic_DNA"/>
</dbReference>
<protein>
    <recommendedName>
        <fullName evidence="2">Retrovirus-related Pol polyprotein from transposon TNT 1-94</fullName>
    </recommendedName>
</protein>